<dbReference type="InterPro" id="IPR009073">
    <property type="entry name" value="HscB_oligo_C"/>
</dbReference>
<gene>
    <name evidence="5" type="ORF">ACFOWM_03200</name>
</gene>
<feature type="domain" description="J" evidence="4">
    <location>
        <begin position="1"/>
        <end position="66"/>
    </location>
</feature>
<dbReference type="Pfam" id="PF07743">
    <property type="entry name" value="HSCB_C"/>
    <property type="match status" value="1"/>
</dbReference>
<accession>A0ABV8QPZ3</accession>
<evidence type="ECO:0000313" key="5">
    <source>
        <dbReference type="EMBL" id="MFC4261873.1"/>
    </source>
</evidence>
<comment type="similarity">
    <text evidence="1">Belongs to the HscB family.</text>
</comment>
<dbReference type="InterPro" id="IPR004640">
    <property type="entry name" value="HscB"/>
</dbReference>
<dbReference type="InterPro" id="IPR036386">
    <property type="entry name" value="HscB_C_sf"/>
</dbReference>
<comment type="caution">
    <text evidence="5">The sequence shown here is derived from an EMBL/GenBank/DDBJ whole genome shotgun (WGS) entry which is preliminary data.</text>
</comment>
<dbReference type="SUPFAM" id="SSF46565">
    <property type="entry name" value="Chaperone J-domain"/>
    <property type="match status" value="1"/>
</dbReference>
<dbReference type="PANTHER" id="PTHR14021:SF15">
    <property type="entry name" value="IRON-SULFUR CLUSTER CO-CHAPERONE PROTEIN HSCB"/>
    <property type="match status" value="1"/>
</dbReference>
<sequence length="162" mass="19205">MNYYELFQIPVSPVVDKKLVAQQYIALQKAHHPDFFTNESDTDKETALATSAAINKGYQIFQQTDKTIEYFLQLQQIIEADEKYPLPPHFLMEMMELNEAIDEQNDTYNKQIASFEQEMANELTSILNRYQQQPTDTSVLNDLKLYYYKKKYLKRILERLDE</sequence>
<dbReference type="Proteomes" id="UP001595907">
    <property type="component" value="Unassembled WGS sequence"/>
</dbReference>
<dbReference type="Gene3D" id="1.20.1280.20">
    <property type="entry name" value="HscB, C-terminal domain"/>
    <property type="match status" value="1"/>
</dbReference>
<dbReference type="PANTHER" id="PTHR14021">
    <property type="entry name" value="IRON-SULFUR CLUSTER CO-CHAPERONE PROTEIN HSCB"/>
    <property type="match status" value="1"/>
</dbReference>
<dbReference type="SMART" id="SM00271">
    <property type="entry name" value="DnaJ"/>
    <property type="match status" value="1"/>
</dbReference>
<dbReference type="InterPro" id="IPR001623">
    <property type="entry name" value="DnaJ_domain"/>
</dbReference>
<dbReference type="RefSeq" id="WP_379706979.1">
    <property type="nucleotide sequence ID" value="NZ_JBHSCZ010000001.1"/>
</dbReference>
<evidence type="ECO:0000259" key="4">
    <source>
        <dbReference type="SMART" id="SM00271"/>
    </source>
</evidence>
<dbReference type="SUPFAM" id="SSF47144">
    <property type="entry name" value="HSC20 (HSCB), C-terminal oligomerisation domain"/>
    <property type="match status" value="1"/>
</dbReference>
<keyword evidence="6" id="KW-1185">Reference proteome</keyword>
<dbReference type="InterPro" id="IPR036869">
    <property type="entry name" value="J_dom_sf"/>
</dbReference>
<reference evidence="6" key="1">
    <citation type="journal article" date="2019" name="Int. J. Syst. Evol. Microbiol.">
        <title>The Global Catalogue of Microorganisms (GCM) 10K type strain sequencing project: providing services to taxonomists for standard genome sequencing and annotation.</title>
        <authorList>
            <consortium name="The Broad Institute Genomics Platform"/>
            <consortium name="The Broad Institute Genome Sequencing Center for Infectious Disease"/>
            <person name="Wu L."/>
            <person name="Ma J."/>
        </authorList>
    </citation>
    <scope>NUCLEOTIDE SEQUENCE [LARGE SCALE GENOMIC DNA]</scope>
    <source>
        <strain evidence="6">CECT 8289</strain>
    </source>
</reference>
<evidence type="ECO:0000313" key="6">
    <source>
        <dbReference type="Proteomes" id="UP001595907"/>
    </source>
</evidence>
<organism evidence="5 6">
    <name type="scientific">Ferruginibacter yonginensis</name>
    <dbReference type="NCBI Taxonomy" id="1310416"/>
    <lineage>
        <taxon>Bacteria</taxon>
        <taxon>Pseudomonadati</taxon>
        <taxon>Bacteroidota</taxon>
        <taxon>Chitinophagia</taxon>
        <taxon>Chitinophagales</taxon>
        <taxon>Chitinophagaceae</taxon>
        <taxon>Ferruginibacter</taxon>
    </lineage>
</organism>
<evidence type="ECO:0000256" key="3">
    <source>
        <dbReference type="ARBA" id="ARBA00025596"/>
    </source>
</evidence>
<comment type="function">
    <text evidence="3">Co-chaperone involved in the maturation of iron-sulfur cluster-containing proteins. Seems to help targeting proteins to be folded toward HscA.</text>
</comment>
<proteinExistence type="inferred from homology"/>
<keyword evidence="2" id="KW-0143">Chaperone</keyword>
<protein>
    <submittedName>
        <fullName evidence="5">Iron-sulfur cluster co-chaperone HscB C-terminal domain-containing protein</fullName>
    </submittedName>
</protein>
<dbReference type="Gene3D" id="1.10.287.110">
    <property type="entry name" value="DnaJ domain"/>
    <property type="match status" value="1"/>
</dbReference>
<evidence type="ECO:0000256" key="1">
    <source>
        <dbReference type="ARBA" id="ARBA00010476"/>
    </source>
</evidence>
<name>A0ABV8QPZ3_9BACT</name>
<evidence type="ECO:0000256" key="2">
    <source>
        <dbReference type="ARBA" id="ARBA00023186"/>
    </source>
</evidence>
<dbReference type="EMBL" id="JBHSCZ010000001">
    <property type="protein sequence ID" value="MFC4261873.1"/>
    <property type="molecule type" value="Genomic_DNA"/>
</dbReference>